<dbReference type="PANTHER" id="PTHR33445:SF2">
    <property type="entry name" value="ATP SYNTHASE SUBUNIT B', CHLOROPLASTIC"/>
    <property type="match status" value="1"/>
</dbReference>
<reference evidence="14" key="1">
    <citation type="submission" date="2019-11" db="EMBL/GenBank/DDBJ databases">
        <title>Microbial mats filling the niche in hypersaline microbial mats.</title>
        <authorList>
            <person name="Wong H.L."/>
            <person name="Macleod F.I."/>
            <person name="White R.A. III"/>
            <person name="Burns B.P."/>
        </authorList>
    </citation>
    <scope>NUCLEOTIDE SEQUENCE</scope>
    <source>
        <strain evidence="14">Rbin_158</strain>
    </source>
</reference>
<dbReference type="GO" id="GO:0046933">
    <property type="term" value="F:proton-transporting ATP synthase activity, rotational mechanism"/>
    <property type="evidence" value="ECO:0007669"/>
    <property type="project" value="UniProtKB-UniRule"/>
</dbReference>
<dbReference type="GO" id="GO:0005886">
    <property type="term" value="C:plasma membrane"/>
    <property type="evidence" value="ECO:0007669"/>
    <property type="project" value="UniProtKB-SubCell"/>
</dbReference>
<comment type="similarity">
    <text evidence="1 12">Belongs to the ATPase B chain family.</text>
</comment>
<evidence type="ECO:0000313" key="14">
    <source>
        <dbReference type="EMBL" id="MBD3325767.1"/>
    </source>
</evidence>
<keyword evidence="7 12" id="KW-0406">Ion transport</keyword>
<keyword evidence="6 12" id="KW-1133">Transmembrane helix</keyword>
<feature type="transmembrane region" description="Helical" evidence="12">
    <location>
        <begin position="6"/>
        <end position="27"/>
    </location>
</feature>
<dbReference type="GO" id="GO:0046961">
    <property type="term" value="F:proton-transporting ATPase activity, rotational mechanism"/>
    <property type="evidence" value="ECO:0007669"/>
    <property type="project" value="TreeGrafter"/>
</dbReference>
<dbReference type="GO" id="GO:0012505">
    <property type="term" value="C:endomembrane system"/>
    <property type="evidence" value="ECO:0007669"/>
    <property type="project" value="UniProtKB-SubCell"/>
</dbReference>
<evidence type="ECO:0000256" key="7">
    <source>
        <dbReference type="ARBA" id="ARBA00023065"/>
    </source>
</evidence>
<comment type="subunit">
    <text evidence="12">F-type ATPases have 2 components, F(1) - the catalytic core - and F(0) - the membrane proton channel. F(1) has five subunits: alpha(3), beta(3), gamma(1), delta(1), epsilon(1). F(0) has three main subunits: a(1), b(2) and c(10-14). The alpha and beta chains form an alternating ring which encloses part of the gamma chain. F(1) is attached to F(0) by a central stalk formed by the gamma and epsilon chains, while a peripheral stalk is formed by the delta and b chains.</text>
</comment>
<dbReference type="GO" id="GO:0045259">
    <property type="term" value="C:proton-transporting ATP synthase complex"/>
    <property type="evidence" value="ECO:0007669"/>
    <property type="project" value="UniProtKB-KW"/>
</dbReference>
<organism evidence="14 15">
    <name type="scientific">candidate division KSB3 bacterium</name>
    <dbReference type="NCBI Taxonomy" id="2044937"/>
    <lineage>
        <taxon>Bacteria</taxon>
        <taxon>candidate division KSB3</taxon>
    </lineage>
</organism>
<dbReference type="AlphaFoldDB" id="A0A9D5Q6Z7"/>
<keyword evidence="5 12" id="KW-0375">Hydrogen ion transport</keyword>
<gene>
    <name evidence="12" type="primary">atpF</name>
    <name evidence="14" type="ORF">GF339_14365</name>
</gene>
<keyword evidence="4 12" id="KW-0812">Transmembrane</keyword>
<dbReference type="InterPro" id="IPR002146">
    <property type="entry name" value="ATP_synth_b/b'su_bac/chlpt"/>
</dbReference>
<keyword evidence="12" id="KW-1003">Cell membrane</keyword>
<evidence type="ECO:0000256" key="10">
    <source>
        <dbReference type="ARBA" id="ARBA00025198"/>
    </source>
</evidence>
<evidence type="ECO:0000256" key="3">
    <source>
        <dbReference type="ARBA" id="ARBA00022547"/>
    </source>
</evidence>
<dbReference type="Proteomes" id="UP000649604">
    <property type="component" value="Unassembled WGS sequence"/>
</dbReference>
<feature type="compositionally biased region" description="Low complexity" evidence="13">
    <location>
        <begin position="265"/>
        <end position="275"/>
    </location>
</feature>
<sequence>MQIDWFTLIAQMINFLILVGLLKHFLYDRILQVMDDREKRIAARLDEAEQKRADAEQEAETYRSKTKELEQSREQKLAEAEEAAESKRKALVAEARDDIAQQQQQWQDTLEREKEQFLSELRQAAGEQVYKVARRMLRDLADDDLERHIVKTFIARLQQMEADDQDALAALAETEQASIEIRSTFDIPDDQQQQISEIVENRTEQSVDLQFTTGADFISGIELSANGSKISWTIASYFDELERDWEELLAQQAAASRPSRESSDSEPSNSGKDDE</sequence>
<keyword evidence="2 12" id="KW-0813">Transport</keyword>
<evidence type="ECO:0000256" key="1">
    <source>
        <dbReference type="ARBA" id="ARBA00005513"/>
    </source>
</evidence>
<evidence type="ECO:0000256" key="11">
    <source>
        <dbReference type="ARBA" id="ARBA00037847"/>
    </source>
</evidence>
<dbReference type="Pfam" id="PF00430">
    <property type="entry name" value="ATP-synt_B"/>
    <property type="match status" value="1"/>
</dbReference>
<evidence type="ECO:0000256" key="5">
    <source>
        <dbReference type="ARBA" id="ARBA00022781"/>
    </source>
</evidence>
<dbReference type="EMBL" id="WJJP01000465">
    <property type="protein sequence ID" value="MBD3325767.1"/>
    <property type="molecule type" value="Genomic_DNA"/>
</dbReference>
<evidence type="ECO:0000256" key="12">
    <source>
        <dbReference type="HAMAP-Rule" id="MF_01398"/>
    </source>
</evidence>
<name>A0A9D5Q6Z7_9BACT</name>
<evidence type="ECO:0000313" key="15">
    <source>
        <dbReference type="Proteomes" id="UP000649604"/>
    </source>
</evidence>
<dbReference type="CDD" id="cd06503">
    <property type="entry name" value="ATP-synt_Fo_b"/>
    <property type="match status" value="1"/>
</dbReference>
<evidence type="ECO:0000256" key="9">
    <source>
        <dbReference type="ARBA" id="ARBA00023310"/>
    </source>
</evidence>
<dbReference type="HAMAP" id="MF_01398">
    <property type="entry name" value="ATP_synth_b_bprime"/>
    <property type="match status" value="1"/>
</dbReference>
<protein>
    <recommendedName>
        <fullName evidence="12">ATP synthase subunit b</fullName>
    </recommendedName>
    <alternativeName>
        <fullName evidence="12">ATP synthase F(0) sector subunit b</fullName>
    </alternativeName>
    <alternativeName>
        <fullName evidence="12">ATPase subunit I</fullName>
    </alternativeName>
    <alternativeName>
        <fullName evidence="12">F-type ATPase subunit b</fullName>
        <shortName evidence="12">F-ATPase subunit b</shortName>
    </alternativeName>
</protein>
<dbReference type="InterPro" id="IPR017707">
    <property type="entry name" value="Alt_ATP_synth_F0_bsu"/>
</dbReference>
<evidence type="ECO:0000256" key="2">
    <source>
        <dbReference type="ARBA" id="ARBA00022448"/>
    </source>
</evidence>
<accession>A0A9D5Q6Z7</accession>
<feature type="region of interest" description="Disordered" evidence="13">
    <location>
        <begin position="47"/>
        <end position="80"/>
    </location>
</feature>
<evidence type="ECO:0000256" key="6">
    <source>
        <dbReference type="ARBA" id="ARBA00022989"/>
    </source>
</evidence>
<keyword evidence="3 12" id="KW-0138">CF(0)</keyword>
<keyword evidence="9 12" id="KW-0066">ATP synthesis</keyword>
<comment type="caution">
    <text evidence="14">The sequence shown here is derived from an EMBL/GenBank/DDBJ whole genome shotgun (WGS) entry which is preliminary data.</text>
</comment>
<comment type="subcellular location">
    <subcellularLocation>
        <location evidence="12">Cell membrane</location>
        <topology evidence="12">Single-pass membrane protein</topology>
    </subcellularLocation>
    <subcellularLocation>
        <location evidence="11">Endomembrane system</location>
        <topology evidence="11">Single-pass membrane protein</topology>
    </subcellularLocation>
</comment>
<evidence type="ECO:0000256" key="4">
    <source>
        <dbReference type="ARBA" id="ARBA00022692"/>
    </source>
</evidence>
<proteinExistence type="inferred from homology"/>
<feature type="region of interest" description="Disordered" evidence="13">
    <location>
        <begin position="252"/>
        <end position="275"/>
    </location>
</feature>
<keyword evidence="8 12" id="KW-0472">Membrane</keyword>
<comment type="function">
    <text evidence="12">Component of the F(0) channel, it forms part of the peripheral stalk, linking F(1) to F(0).</text>
</comment>
<evidence type="ECO:0000256" key="8">
    <source>
        <dbReference type="ARBA" id="ARBA00023136"/>
    </source>
</evidence>
<dbReference type="PANTHER" id="PTHR33445">
    <property type="entry name" value="ATP SYNTHASE SUBUNIT B', CHLOROPLASTIC"/>
    <property type="match status" value="1"/>
</dbReference>
<dbReference type="InterPro" id="IPR050059">
    <property type="entry name" value="ATP_synthase_B_chain"/>
</dbReference>
<comment type="function">
    <text evidence="10 12">F(1)F(0) ATP synthase produces ATP from ADP in the presence of a proton or sodium gradient. F-type ATPases consist of two structural domains, F(1) containing the extramembraneous catalytic core and F(0) containing the membrane proton channel, linked together by a central stalk and a peripheral stalk. During catalysis, ATP synthesis in the catalytic domain of F(1) is coupled via a rotary mechanism of the central stalk subunits to proton translocation.</text>
</comment>
<dbReference type="NCBIfam" id="TIGR03321">
    <property type="entry name" value="alt_F1F0_F0_B"/>
    <property type="match status" value="1"/>
</dbReference>
<evidence type="ECO:0000256" key="13">
    <source>
        <dbReference type="SAM" id="MobiDB-lite"/>
    </source>
</evidence>